<protein>
    <submittedName>
        <fullName evidence="5">DNA-binding CsgD family transcriptional regulator</fullName>
    </submittedName>
</protein>
<dbReference type="InterPro" id="IPR011110">
    <property type="entry name" value="Reg_prop"/>
</dbReference>
<dbReference type="Gene3D" id="2.130.10.10">
    <property type="entry name" value="YVTN repeat-like/Quinoprotein amine dehydrogenase"/>
    <property type="match status" value="2"/>
</dbReference>
<sequence>MSKRFLRSMCWLGFWGCFFLTKTALSQTLESLCLPALYNHSHLTYKADRQNWKITQSPVTQFMYFANSKGLLEFDGARWRVYELPNKQIVRSVWADTDGLIYTGALGEFGYWKENAKGVLQYHSLKKLVHDQAFQNEEIWHILETPAGILFQSFAFMYLYQGGKVKKLTTPGNILFTFQAGKAFYLEVIDKGLFELKGERFQKIAASEFLGKEAIYTVATTAIPNELLIGTNKGLYRFDGKQFSVFNQELHDFIRTNQLNAATRLRNGNYVFGTIRQGLVLTNQRGEILYKINQKNGLQNNTVLSLFEDEKGNVWVGLDNGISMLALSSPFKYFEDLEGKIGTVYDIMTFQNTLYLATNHGVFAKSLTSKAEFQLIRGLQGQAWDLEVFDDQLLCGHNNGTYRIEGDKAVQLSNITGGWQLKRALNKPSMLIQSTYTKLCLYEKDAQGKWVFKHTMEGFSNPTAQWEELPDGRLILNTKNAGLVLLQPASDYKTAKKVTNLGLRAINLLKQDKIYVTSEKGVQEFDQKQSKFIPSARFEESKAQKLFAFSDKSWWELTISGGLRLLKEPNQWQVVPLQNNFLVDDYETIVSHDSVARIFGRENGFAFLASTDLLTQNNVRPLIRGLEVEQFPELTQYYSKNGRSGEIALKYNQNNLRFKFSSTDFASSVKYSYWLENASKDWSDFSDNSVKEFNNLMPGSYTLHLKTNTGLQEATLNFSILPPWYWNLWSKLVYCLFFCLICFFLYQWHKRRLAAENERLQQQKALELKEQKEKNRQEIIRIRNEQLEQDLVRKSEELANSTMELIKKNELFQEIQAKVSEMQVHSKPNDFQQLSKWIETHISTGKDWQVFEQNFNQVHEQFFKKLMENYPDLSKGDLKLAAYLRMNLSSKEISQLLNITYRSVELKRYRLRKKMNLGQDENLAEFMMSF</sequence>
<dbReference type="Gene3D" id="1.10.10.10">
    <property type="entry name" value="Winged helix-like DNA-binding domain superfamily/Winged helix DNA-binding domain"/>
    <property type="match status" value="1"/>
</dbReference>
<dbReference type="GO" id="GO:0006355">
    <property type="term" value="P:regulation of DNA-templated transcription"/>
    <property type="evidence" value="ECO:0007669"/>
    <property type="project" value="InterPro"/>
</dbReference>
<feature type="signal peptide" evidence="3">
    <location>
        <begin position="1"/>
        <end position="26"/>
    </location>
</feature>
<organism evidence="5 6">
    <name type="scientific">Runella defluvii</name>
    <dbReference type="NCBI Taxonomy" id="370973"/>
    <lineage>
        <taxon>Bacteria</taxon>
        <taxon>Pseudomonadati</taxon>
        <taxon>Bacteroidota</taxon>
        <taxon>Cytophagia</taxon>
        <taxon>Cytophagales</taxon>
        <taxon>Spirosomataceae</taxon>
        <taxon>Runella</taxon>
    </lineage>
</organism>
<dbReference type="InterPro" id="IPR011123">
    <property type="entry name" value="Y_Y_Y"/>
</dbReference>
<accession>A0A7W5ZNG3</accession>
<keyword evidence="3" id="KW-0732">Signal</keyword>
<dbReference type="SUPFAM" id="SSF63829">
    <property type="entry name" value="Calcium-dependent phosphotriesterase"/>
    <property type="match status" value="1"/>
</dbReference>
<dbReference type="Gene3D" id="2.60.40.10">
    <property type="entry name" value="Immunoglobulins"/>
    <property type="match status" value="1"/>
</dbReference>
<dbReference type="Pfam" id="PF07495">
    <property type="entry name" value="Y_Y_Y"/>
    <property type="match status" value="1"/>
</dbReference>
<gene>
    <name evidence="5" type="ORF">FHS57_004111</name>
</gene>
<dbReference type="InterPro" id="IPR000792">
    <property type="entry name" value="Tscrpt_reg_LuxR_C"/>
</dbReference>
<evidence type="ECO:0000313" key="6">
    <source>
        <dbReference type="Proteomes" id="UP000541352"/>
    </source>
</evidence>
<proteinExistence type="predicted"/>
<keyword evidence="1" id="KW-0175">Coiled coil</keyword>
<dbReference type="InterPro" id="IPR016032">
    <property type="entry name" value="Sig_transdc_resp-reg_C-effctor"/>
</dbReference>
<evidence type="ECO:0000259" key="4">
    <source>
        <dbReference type="SMART" id="SM00421"/>
    </source>
</evidence>
<keyword evidence="6" id="KW-1185">Reference proteome</keyword>
<dbReference type="GO" id="GO:0003677">
    <property type="term" value="F:DNA binding"/>
    <property type="evidence" value="ECO:0007669"/>
    <property type="project" value="UniProtKB-KW"/>
</dbReference>
<keyword evidence="2" id="KW-0472">Membrane</keyword>
<dbReference type="EMBL" id="JACIBY010000009">
    <property type="protein sequence ID" value="MBB3840098.1"/>
    <property type="molecule type" value="Genomic_DNA"/>
</dbReference>
<dbReference type="Pfam" id="PF07494">
    <property type="entry name" value="Reg_prop"/>
    <property type="match status" value="1"/>
</dbReference>
<name>A0A7W5ZNG3_9BACT</name>
<feature type="coiled-coil region" evidence="1">
    <location>
        <begin position="750"/>
        <end position="804"/>
    </location>
</feature>
<evidence type="ECO:0000256" key="3">
    <source>
        <dbReference type="SAM" id="SignalP"/>
    </source>
</evidence>
<dbReference type="SUPFAM" id="SSF46894">
    <property type="entry name" value="C-terminal effector domain of the bipartite response regulators"/>
    <property type="match status" value="1"/>
</dbReference>
<reference evidence="5 6" key="1">
    <citation type="submission" date="2020-08" db="EMBL/GenBank/DDBJ databases">
        <title>Genomic Encyclopedia of Type Strains, Phase IV (KMG-IV): sequencing the most valuable type-strain genomes for metagenomic binning, comparative biology and taxonomic classification.</title>
        <authorList>
            <person name="Goeker M."/>
        </authorList>
    </citation>
    <scope>NUCLEOTIDE SEQUENCE [LARGE SCALE GENOMIC DNA]</scope>
    <source>
        <strain evidence="5 6">DSM 17976</strain>
    </source>
</reference>
<evidence type="ECO:0000313" key="5">
    <source>
        <dbReference type="EMBL" id="MBB3840098.1"/>
    </source>
</evidence>
<dbReference type="Proteomes" id="UP000541352">
    <property type="component" value="Unassembled WGS sequence"/>
</dbReference>
<feature type="domain" description="HTH luxR-type" evidence="4">
    <location>
        <begin position="870"/>
        <end position="927"/>
    </location>
</feature>
<dbReference type="SMART" id="SM00421">
    <property type="entry name" value="HTH_LUXR"/>
    <property type="match status" value="1"/>
</dbReference>
<feature type="transmembrane region" description="Helical" evidence="2">
    <location>
        <begin position="724"/>
        <end position="746"/>
    </location>
</feature>
<evidence type="ECO:0000256" key="2">
    <source>
        <dbReference type="SAM" id="Phobius"/>
    </source>
</evidence>
<feature type="chain" id="PRO_5030535206" evidence="3">
    <location>
        <begin position="27"/>
        <end position="930"/>
    </location>
</feature>
<comment type="caution">
    <text evidence="5">The sequence shown here is derived from an EMBL/GenBank/DDBJ whole genome shotgun (WGS) entry which is preliminary data.</text>
</comment>
<keyword evidence="5" id="KW-0238">DNA-binding</keyword>
<dbReference type="InterPro" id="IPR015943">
    <property type="entry name" value="WD40/YVTN_repeat-like_dom_sf"/>
</dbReference>
<dbReference type="InterPro" id="IPR013783">
    <property type="entry name" value="Ig-like_fold"/>
</dbReference>
<dbReference type="RefSeq" id="WP_183976859.1">
    <property type="nucleotide sequence ID" value="NZ_JACIBY010000009.1"/>
</dbReference>
<dbReference type="AlphaFoldDB" id="A0A7W5ZNG3"/>
<evidence type="ECO:0000256" key="1">
    <source>
        <dbReference type="SAM" id="Coils"/>
    </source>
</evidence>
<keyword evidence="2" id="KW-0812">Transmembrane</keyword>
<keyword evidence="2" id="KW-1133">Transmembrane helix</keyword>
<dbReference type="InterPro" id="IPR036388">
    <property type="entry name" value="WH-like_DNA-bd_sf"/>
</dbReference>